<gene>
    <name evidence="2" type="ORF">MSPICULIGERA_LOCUS1526</name>
</gene>
<evidence type="ECO:0000313" key="3">
    <source>
        <dbReference type="Proteomes" id="UP001177023"/>
    </source>
</evidence>
<name>A0AA36C6H2_9BILA</name>
<feature type="non-terminal residue" evidence="2">
    <location>
        <position position="393"/>
    </location>
</feature>
<dbReference type="Proteomes" id="UP001177023">
    <property type="component" value="Unassembled WGS sequence"/>
</dbReference>
<keyword evidence="1" id="KW-0732">Signal</keyword>
<keyword evidence="3" id="KW-1185">Reference proteome</keyword>
<evidence type="ECO:0000256" key="1">
    <source>
        <dbReference type="SAM" id="SignalP"/>
    </source>
</evidence>
<feature type="chain" id="PRO_5041226039" evidence="1">
    <location>
        <begin position="19"/>
        <end position="393"/>
    </location>
</feature>
<proteinExistence type="predicted"/>
<dbReference type="AlphaFoldDB" id="A0AA36C6H2"/>
<organism evidence="2 3">
    <name type="scientific">Mesorhabditis spiculigera</name>
    <dbReference type="NCBI Taxonomy" id="96644"/>
    <lineage>
        <taxon>Eukaryota</taxon>
        <taxon>Metazoa</taxon>
        <taxon>Ecdysozoa</taxon>
        <taxon>Nematoda</taxon>
        <taxon>Chromadorea</taxon>
        <taxon>Rhabditida</taxon>
        <taxon>Rhabditina</taxon>
        <taxon>Rhabditomorpha</taxon>
        <taxon>Rhabditoidea</taxon>
        <taxon>Rhabditidae</taxon>
        <taxon>Mesorhabditinae</taxon>
        <taxon>Mesorhabditis</taxon>
    </lineage>
</organism>
<dbReference type="PROSITE" id="PS51257">
    <property type="entry name" value="PROKAR_LIPOPROTEIN"/>
    <property type="match status" value="1"/>
</dbReference>
<feature type="signal peptide" evidence="1">
    <location>
        <begin position="1"/>
        <end position="18"/>
    </location>
</feature>
<dbReference type="EMBL" id="CATQJA010000442">
    <property type="protein sequence ID" value="CAJ0560349.1"/>
    <property type="molecule type" value="Genomic_DNA"/>
</dbReference>
<evidence type="ECO:0000313" key="2">
    <source>
        <dbReference type="EMBL" id="CAJ0560349.1"/>
    </source>
</evidence>
<sequence>MGLKLLLCAALLASGCLAQHDTDQEMKIWGKKLFAQLSSRDVEVLKAKLKEEDFLFGARAVHFLPWLSSKGLLNEIPQPLADAMSLEDTSVRNKRVEILLTAALQAMQDRMFPDELRQTLRPYIDRSQPADLVDSIADKQMAHQQSLLDQDGLFDVTMNFLKQKKIPIVMPPGLRQTARIRDIKQRKHVIERLMEIAVTSMLGCSSQKVVKKHFPMDSDKIPGCEEGLLGRNGLPESQRAVLQRLNGLTEQLLRSEEQGARGVQTPARKVASTLIELTHGRRPWMNLGPQDRQRFFKEVARKVISQGSAPDPTHALVVETLKLACQQEPVLPSIRLACSKQDELTVSMASRSDDLRLINGVGEELATAVQEDAIALGEQLVQQFSQQEADLRG</sequence>
<comment type="caution">
    <text evidence="2">The sequence shown here is derived from an EMBL/GenBank/DDBJ whole genome shotgun (WGS) entry which is preliminary data.</text>
</comment>
<protein>
    <submittedName>
        <fullName evidence="2">Uncharacterized protein</fullName>
    </submittedName>
</protein>
<reference evidence="2" key="1">
    <citation type="submission" date="2023-06" db="EMBL/GenBank/DDBJ databases">
        <authorList>
            <person name="Delattre M."/>
        </authorList>
    </citation>
    <scope>NUCLEOTIDE SEQUENCE</scope>
    <source>
        <strain evidence="2">AF72</strain>
    </source>
</reference>
<accession>A0AA36C6H2</accession>